<gene>
    <name evidence="1" type="ORF">SADUNF_Sadunf11G0105800</name>
</gene>
<organism evidence="1 2">
    <name type="scientific">Salix dunnii</name>
    <dbReference type="NCBI Taxonomy" id="1413687"/>
    <lineage>
        <taxon>Eukaryota</taxon>
        <taxon>Viridiplantae</taxon>
        <taxon>Streptophyta</taxon>
        <taxon>Embryophyta</taxon>
        <taxon>Tracheophyta</taxon>
        <taxon>Spermatophyta</taxon>
        <taxon>Magnoliopsida</taxon>
        <taxon>eudicotyledons</taxon>
        <taxon>Gunneridae</taxon>
        <taxon>Pentapetalae</taxon>
        <taxon>rosids</taxon>
        <taxon>fabids</taxon>
        <taxon>Malpighiales</taxon>
        <taxon>Salicaceae</taxon>
        <taxon>Saliceae</taxon>
        <taxon>Salix</taxon>
    </lineage>
</organism>
<dbReference type="AlphaFoldDB" id="A0A835JR43"/>
<proteinExistence type="predicted"/>
<comment type="caution">
    <text evidence="1">The sequence shown here is derived from an EMBL/GenBank/DDBJ whole genome shotgun (WGS) entry which is preliminary data.</text>
</comment>
<dbReference type="EMBL" id="JADGMS010000011">
    <property type="protein sequence ID" value="KAF9673029.1"/>
    <property type="molecule type" value="Genomic_DNA"/>
</dbReference>
<keyword evidence="2" id="KW-1185">Reference proteome</keyword>
<sequence length="137" mass="15377">MHQCVGVVYLFQGEGNEFYDGIGFPNGLLLEYLIWPIMGLPWAGNGLYIANNYTCKVRYINACSVFILNTTLGTSAEEPHRCKLRVVEEEANEEVEEEAQKDEAEIQVGCGLGQNGAFIYSYMPMMLMALCCMKLWG</sequence>
<protein>
    <submittedName>
        <fullName evidence="1">Uncharacterized protein</fullName>
    </submittedName>
</protein>
<accession>A0A835JR43</accession>
<evidence type="ECO:0000313" key="1">
    <source>
        <dbReference type="EMBL" id="KAF9673029.1"/>
    </source>
</evidence>
<evidence type="ECO:0000313" key="2">
    <source>
        <dbReference type="Proteomes" id="UP000657918"/>
    </source>
</evidence>
<reference evidence="1 2" key="1">
    <citation type="submission" date="2020-10" db="EMBL/GenBank/DDBJ databases">
        <title>Plant Genome Project.</title>
        <authorList>
            <person name="Zhang R.-G."/>
        </authorList>
    </citation>
    <scope>NUCLEOTIDE SEQUENCE [LARGE SCALE GENOMIC DNA]</scope>
    <source>
        <strain evidence="1">FAFU-HL-1</strain>
        <tissue evidence="1">Leaf</tissue>
    </source>
</reference>
<name>A0A835JR43_9ROSI</name>
<dbReference type="Proteomes" id="UP000657918">
    <property type="component" value="Chromosome 11"/>
</dbReference>